<reference evidence="1" key="1">
    <citation type="journal article" date="2021" name="Nat. Commun.">
        <title>Genetic determinants of endophytism in the Arabidopsis root mycobiome.</title>
        <authorList>
            <person name="Mesny F."/>
            <person name="Miyauchi S."/>
            <person name="Thiergart T."/>
            <person name="Pickel B."/>
            <person name="Atanasova L."/>
            <person name="Karlsson M."/>
            <person name="Huettel B."/>
            <person name="Barry K.W."/>
            <person name="Haridas S."/>
            <person name="Chen C."/>
            <person name="Bauer D."/>
            <person name="Andreopoulos W."/>
            <person name="Pangilinan J."/>
            <person name="LaButti K."/>
            <person name="Riley R."/>
            <person name="Lipzen A."/>
            <person name="Clum A."/>
            <person name="Drula E."/>
            <person name="Henrissat B."/>
            <person name="Kohler A."/>
            <person name="Grigoriev I.V."/>
            <person name="Martin F.M."/>
            <person name="Hacquard S."/>
        </authorList>
    </citation>
    <scope>NUCLEOTIDE SEQUENCE</scope>
    <source>
        <strain evidence="1">MPI-SDFR-AT-0120</strain>
    </source>
</reference>
<dbReference type="Proteomes" id="UP000813461">
    <property type="component" value="Unassembled WGS sequence"/>
</dbReference>
<name>A0A8K0R1I1_9PLEO</name>
<sequence length="252" mass="29113">MSTFSSGQDFACPDLHTEVATALRDFYSFLARLPWLEPCDILEPPAKGWSSINSDNFAPLHMSSAVIDLLKHIPYLRMDGSFERYTLVWSTYPCDYRRDYFRKVLPDISCWEIPDTSQREHNFPDWVVALTYGKVHGQYIMLDTTDGTALSYSVQTLHDPVYEADDPRAWRNECANPGSTARLSDILNEWKDDYAQLRLIGRTNGEGPLHEESSGDAYKELRELMLDHGWPDTFDRESCRKAMLKRDLKRSK</sequence>
<gene>
    <name evidence="1" type="ORF">FB567DRAFT_531155</name>
</gene>
<evidence type="ECO:0000313" key="1">
    <source>
        <dbReference type="EMBL" id="KAH7082387.1"/>
    </source>
</evidence>
<dbReference type="OrthoDB" id="5343383at2759"/>
<dbReference type="EMBL" id="JAGMVJ010000014">
    <property type="protein sequence ID" value="KAH7082387.1"/>
    <property type="molecule type" value="Genomic_DNA"/>
</dbReference>
<proteinExistence type="predicted"/>
<protein>
    <submittedName>
        <fullName evidence="1">Uncharacterized protein</fullName>
    </submittedName>
</protein>
<evidence type="ECO:0000313" key="2">
    <source>
        <dbReference type="Proteomes" id="UP000813461"/>
    </source>
</evidence>
<dbReference type="AlphaFoldDB" id="A0A8K0R1I1"/>
<comment type="caution">
    <text evidence="1">The sequence shown here is derived from an EMBL/GenBank/DDBJ whole genome shotgun (WGS) entry which is preliminary data.</text>
</comment>
<keyword evidence="2" id="KW-1185">Reference proteome</keyword>
<organism evidence="1 2">
    <name type="scientific">Paraphoma chrysanthemicola</name>
    <dbReference type="NCBI Taxonomy" id="798071"/>
    <lineage>
        <taxon>Eukaryota</taxon>
        <taxon>Fungi</taxon>
        <taxon>Dikarya</taxon>
        <taxon>Ascomycota</taxon>
        <taxon>Pezizomycotina</taxon>
        <taxon>Dothideomycetes</taxon>
        <taxon>Pleosporomycetidae</taxon>
        <taxon>Pleosporales</taxon>
        <taxon>Pleosporineae</taxon>
        <taxon>Phaeosphaeriaceae</taxon>
        <taxon>Paraphoma</taxon>
    </lineage>
</organism>
<accession>A0A8K0R1I1</accession>